<evidence type="ECO:0000256" key="2">
    <source>
        <dbReference type="ARBA" id="ARBA00022448"/>
    </source>
</evidence>
<dbReference type="PANTHER" id="PTHR43335:SF4">
    <property type="entry name" value="ABC TRANSPORTER, ATP-BINDING PROTEIN"/>
    <property type="match status" value="1"/>
</dbReference>
<dbReference type="CDD" id="cd03268">
    <property type="entry name" value="ABC_BcrA_bacitracin_resist"/>
    <property type="match status" value="1"/>
</dbReference>
<evidence type="ECO:0000313" key="6">
    <source>
        <dbReference type="EMBL" id="SDR28657.1"/>
    </source>
</evidence>
<reference evidence="6 7" key="1">
    <citation type="submission" date="2016-10" db="EMBL/GenBank/DDBJ databases">
        <authorList>
            <person name="de Groot N.N."/>
        </authorList>
    </citation>
    <scope>NUCLEOTIDE SEQUENCE [LARGE SCALE GENOMIC DNA]</scope>
    <source>
        <strain evidence="6 7">DSM 43794</strain>
    </source>
</reference>
<name>A0A1H1HTA6_9ACTN</name>
<dbReference type="AlphaFoldDB" id="A0A1H1HTA6"/>
<organism evidence="6 7">
    <name type="scientific">Thermostaphylospora chromogena</name>
    <dbReference type="NCBI Taxonomy" id="35622"/>
    <lineage>
        <taxon>Bacteria</taxon>
        <taxon>Bacillati</taxon>
        <taxon>Actinomycetota</taxon>
        <taxon>Actinomycetes</taxon>
        <taxon>Streptosporangiales</taxon>
        <taxon>Thermomonosporaceae</taxon>
        <taxon>Thermostaphylospora</taxon>
    </lineage>
</organism>
<evidence type="ECO:0000256" key="3">
    <source>
        <dbReference type="ARBA" id="ARBA00022741"/>
    </source>
</evidence>
<keyword evidence="7" id="KW-1185">Reference proteome</keyword>
<dbReference type="GO" id="GO:0016887">
    <property type="term" value="F:ATP hydrolysis activity"/>
    <property type="evidence" value="ECO:0007669"/>
    <property type="project" value="InterPro"/>
</dbReference>
<dbReference type="InterPro" id="IPR003593">
    <property type="entry name" value="AAA+_ATPase"/>
</dbReference>
<dbReference type="STRING" id="35622.SAMN04489764_4799"/>
<evidence type="ECO:0000256" key="4">
    <source>
        <dbReference type="ARBA" id="ARBA00022840"/>
    </source>
</evidence>
<dbReference type="GO" id="GO:0005524">
    <property type="term" value="F:ATP binding"/>
    <property type="evidence" value="ECO:0007669"/>
    <property type="project" value="UniProtKB-KW"/>
</dbReference>
<evidence type="ECO:0000313" key="7">
    <source>
        <dbReference type="Proteomes" id="UP000217103"/>
    </source>
</evidence>
<dbReference type="InterPro" id="IPR003439">
    <property type="entry name" value="ABC_transporter-like_ATP-bd"/>
</dbReference>
<dbReference type="InterPro" id="IPR027417">
    <property type="entry name" value="P-loop_NTPase"/>
</dbReference>
<sequence>MPSSVRVTPPARRTSTFVGGNGDFRGLRRGAAVPTVSRVIDVRDISKRYGRTVAVDGVSFTVRPGRVTGFLGGNGAGKSTTMRMILGLDRPTAGEALIDGRPYRDLTDPLRRVGALLEARAVHPARTAYHHLLWLAQAGRIPRTRVHEVLGMTGLEDVAGRRVGGFSLGMTQRLGIAAALLGDPPVLLFDEPTNGLDPEGIRWFRTLVRDLAAQGRTVFVSSHLMSEMAQTADHLIVIGGGRLLADASTAEFTATASSLEEAFLRLSSGRPS</sequence>
<proteinExistence type="inferred from homology"/>
<dbReference type="Gene3D" id="3.40.50.300">
    <property type="entry name" value="P-loop containing nucleotide triphosphate hydrolases"/>
    <property type="match status" value="1"/>
</dbReference>
<evidence type="ECO:0000256" key="1">
    <source>
        <dbReference type="ARBA" id="ARBA00005417"/>
    </source>
</evidence>
<dbReference type="Pfam" id="PF00005">
    <property type="entry name" value="ABC_tran"/>
    <property type="match status" value="1"/>
</dbReference>
<comment type="similarity">
    <text evidence="1">Belongs to the ABC transporter superfamily.</text>
</comment>
<dbReference type="Proteomes" id="UP000217103">
    <property type="component" value="Unassembled WGS sequence"/>
</dbReference>
<dbReference type="PROSITE" id="PS50893">
    <property type="entry name" value="ABC_TRANSPORTER_2"/>
    <property type="match status" value="1"/>
</dbReference>
<dbReference type="SUPFAM" id="SSF52540">
    <property type="entry name" value="P-loop containing nucleoside triphosphate hydrolases"/>
    <property type="match status" value="1"/>
</dbReference>
<dbReference type="EMBL" id="FNKK01000002">
    <property type="protein sequence ID" value="SDR28657.1"/>
    <property type="molecule type" value="Genomic_DNA"/>
</dbReference>
<keyword evidence="3" id="KW-0547">Nucleotide-binding</keyword>
<feature type="domain" description="ABC transporter" evidence="5">
    <location>
        <begin position="40"/>
        <end position="265"/>
    </location>
</feature>
<dbReference type="PANTHER" id="PTHR43335">
    <property type="entry name" value="ABC TRANSPORTER, ATP-BINDING PROTEIN"/>
    <property type="match status" value="1"/>
</dbReference>
<accession>A0A1H1HTA6</accession>
<gene>
    <name evidence="6" type="ORF">SAMN04489764_4799</name>
</gene>
<evidence type="ECO:0000259" key="5">
    <source>
        <dbReference type="PROSITE" id="PS50893"/>
    </source>
</evidence>
<keyword evidence="4 6" id="KW-0067">ATP-binding</keyword>
<protein>
    <submittedName>
        <fullName evidence="6">ABC-2 type transport system ATP-binding protein</fullName>
    </submittedName>
</protein>
<dbReference type="SMART" id="SM00382">
    <property type="entry name" value="AAA"/>
    <property type="match status" value="1"/>
</dbReference>
<keyword evidence="2" id="KW-0813">Transport</keyword>